<dbReference type="OrthoDB" id="114080at2759"/>
<evidence type="ECO:0000313" key="1">
    <source>
        <dbReference type="EMBL" id="KAF9588382.1"/>
    </source>
</evidence>
<comment type="caution">
    <text evidence="1">The sequence shown here is derived from an EMBL/GenBank/DDBJ whole genome shotgun (WGS) entry which is preliminary data.</text>
</comment>
<dbReference type="Proteomes" id="UP000631114">
    <property type="component" value="Unassembled WGS sequence"/>
</dbReference>
<gene>
    <name evidence="1" type="ORF">IFM89_009397</name>
</gene>
<keyword evidence="2" id="KW-1185">Reference proteome</keyword>
<reference evidence="1 2" key="1">
    <citation type="submission" date="2020-10" db="EMBL/GenBank/DDBJ databases">
        <title>The Coptis chinensis genome and diversification of protoberbering-type alkaloids.</title>
        <authorList>
            <person name="Wang B."/>
            <person name="Shu S."/>
            <person name="Song C."/>
            <person name="Liu Y."/>
        </authorList>
    </citation>
    <scope>NUCLEOTIDE SEQUENCE [LARGE SCALE GENOMIC DNA]</scope>
    <source>
        <strain evidence="1">HL-2020</strain>
        <tissue evidence="1">Leaf</tissue>
    </source>
</reference>
<proteinExistence type="predicted"/>
<protein>
    <submittedName>
        <fullName evidence="1">Uncharacterized protein</fullName>
    </submittedName>
</protein>
<organism evidence="1 2">
    <name type="scientific">Coptis chinensis</name>
    <dbReference type="NCBI Taxonomy" id="261450"/>
    <lineage>
        <taxon>Eukaryota</taxon>
        <taxon>Viridiplantae</taxon>
        <taxon>Streptophyta</taxon>
        <taxon>Embryophyta</taxon>
        <taxon>Tracheophyta</taxon>
        <taxon>Spermatophyta</taxon>
        <taxon>Magnoliopsida</taxon>
        <taxon>Ranunculales</taxon>
        <taxon>Ranunculaceae</taxon>
        <taxon>Coptidoideae</taxon>
        <taxon>Coptis</taxon>
    </lineage>
</organism>
<dbReference type="EMBL" id="JADFTS010000009">
    <property type="protein sequence ID" value="KAF9588382.1"/>
    <property type="molecule type" value="Genomic_DNA"/>
</dbReference>
<sequence length="221" mass="24528">MALVASMTRTSATPNQTIDPNGVIHVPVTLEGTFYLALVCIGTTKVEPDPYFESYYFIVDTGRVDVNLVLAKKVNALILWGMGMFFKSWLTCSCYISLIVPQMLLDVVSVFNMVSSNSQTAQSAVLNLKGVEVRLPCRLHFFVGLKKSLLSLWIQQFILFTGDELKYPNMDTFSSSEDLSGPTNNRIHATDASTNQLVVINNEMEDIDSEDENQKGTPDTP</sequence>
<evidence type="ECO:0000313" key="2">
    <source>
        <dbReference type="Proteomes" id="UP000631114"/>
    </source>
</evidence>
<name>A0A835LDF1_9MAGN</name>
<accession>A0A835LDF1</accession>
<dbReference type="AlphaFoldDB" id="A0A835LDF1"/>